<protein>
    <submittedName>
        <fullName evidence="1">Tsl2131 protein</fullName>
    </submittedName>
</protein>
<dbReference type="EnsemblBacteria" id="BAC09683">
    <property type="protein sequence ID" value="BAC09683"/>
    <property type="gene ID" value="BAC09683"/>
</dbReference>
<dbReference type="Proteomes" id="UP000000440">
    <property type="component" value="Chromosome"/>
</dbReference>
<dbReference type="AlphaFoldDB" id="Q8DH29"/>
<accession>Q8DH29</accession>
<evidence type="ECO:0000313" key="1">
    <source>
        <dbReference type="EMBL" id="BAC09683.1"/>
    </source>
</evidence>
<reference evidence="1 2" key="1">
    <citation type="journal article" date="2002" name="DNA Res.">
        <title>Complete genome structure of the thermophilic cyanobacterium Thermosynechococcus elongatus BP-1.</title>
        <authorList>
            <person name="Nakamura Y."/>
            <person name="Kaneko T."/>
            <person name="Sato S."/>
            <person name="Ikeuchi M."/>
            <person name="Katoh H."/>
            <person name="Sasamoto S."/>
            <person name="Watanabe A."/>
            <person name="Iriguchi M."/>
            <person name="Kawashima K."/>
            <person name="Kimura T."/>
            <person name="Kishida Y."/>
            <person name="Kiyokawa C."/>
            <person name="Kohara M."/>
            <person name="Matsumoto M."/>
            <person name="Matsuno A."/>
            <person name="Nakazaki N."/>
            <person name="Shimpo S."/>
            <person name="Sugimoto M."/>
            <person name="Takeuchi C."/>
            <person name="Yamada M."/>
            <person name="Tabata S."/>
        </authorList>
    </citation>
    <scope>NUCLEOTIDE SEQUENCE [LARGE SCALE GENOMIC DNA]</scope>
    <source>
        <strain evidence="2">IAM M-273 / NIES-2133 / BP-1</strain>
    </source>
</reference>
<dbReference type="KEGG" id="tel:tsl2131"/>
<gene>
    <name evidence="1" type="ordered locus">tsl2131</name>
</gene>
<dbReference type="EMBL" id="BA000039">
    <property type="protein sequence ID" value="BAC09683.1"/>
    <property type="molecule type" value="Genomic_DNA"/>
</dbReference>
<proteinExistence type="predicted"/>
<evidence type="ECO:0000313" key="2">
    <source>
        <dbReference type="Proteomes" id="UP000000440"/>
    </source>
</evidence>
<sequence length="54" mass="6351">MTCTAVVTKRAERGSSLFDIMMVKPLKRDLVKMVSYRRYKALVMNRRATVLWND</sequence>
<keyword evidence="2" id="KW-1185">Reference proteome</keyword>
<organism evidence="1 2">
    <name type="scientific">Thermosynechococcus vestitus (strain NIES-2133 / IAM M-273 / BP-1)</name>
    <dbReference type="NCBI Taxonomy" id="197221"/>
    <lineage>
        <taxon>Bacteria</taxon>
        <taxon>Bacillati</taxon>
        <taxon>Cyanobacteriota</taxon>
        <taxon>Cyanophyceae</taxon>
        <taxon>Acaryochloridales</taxon>
        <taxon>Thermosynechococcaceae</taxon>
        <taxon>Thermosynechococcus</taxon>
    </lineage>
</organism>
<name>Q8DH29_THEVB</name>